<evidence type="ECO:0000313" key="2">
    <source>
        <dbReference type="Proteomes" id="UP001501337"/>
    </source>
</evidence>
<keyword evidence="2" id="KW-1185">Reference proteome</keyword>
<evidence type="ECO:0008006" key="3">
    <source>
        <dbReference type="Google" id="ProtNLM"/>
    </source>
</evidence>
<dbReference type="RefSeq" id="WP_344805720.1">
    <property type="nucleotide sequence ID" value="NZ_BAABBO010000009.1"/>
</dbReference>
<comment type="caution">
    <text evidence="1">The sequence shown here is derived from an EMBL/GenBank/DDBJ whole genome shotgun (WGS) entry which is preliminary data.</text>
</comment>
<dbReference type="Pfam" id="PF14357">
    <property type="entry name" value="DUF4404"/>
    <property type="match status" value="1"/>
</dbReference>
<name>A0ABP7P9E5_9GAMM</name>
<protein>
    <recommendedName>
        <fullName evidence="3">DUF4404 family protein</fullName>
    </recommendedName>
</protein>
<dbReference type="InterPro" id="IPR025516">
    <property type="entry name" value="DUF4404"/>
</dbReference>
<reference evidence="2" key="1">
    <citation type="journal article" date="2019" name="Int. J. Syst. Evol. Microbiol.">
        <title>The Global Catalogue of Microorganisms (GCM) 10K type strain sequencing project: providing services to taxonomists for standard genome sequencing and annotation.</title>
        <authorList>
            <consortium name="The Broad Institute Genomics Platform"/>
            <consortium name="The Broad Institute Genome Sequencing Center for Infectious Disease"/>
            <person name="Wu L."/>
            <person name="Ma J."/>
        </authorList>
    </citation>
    <scope>NUCLEOTIDE SEQUENCE [LARGE SCALE GENOMIC DNA]</scope>
    <source>
        <strain evidence="2">JCM 17555</strain>
    </source>
</reference>
<sequence length="94" mass="10736">MSIQNIRLLLNQLQDEIRTTDLDPETRRMIEDLEAEVQSVHDIDSDDSDRDMDGADTTQIAEQATLLETRFAAEHPTAERVMREIINTLARIGI</sequence>
<organism evidence="1 2">
    <name type="scientific">Allohahella marinimesophila</name>
    <dbReference type="NCBI Taxonomy" id="1054972"/>
    <lineage>
        <taxon>Bacteria</taxon>
        <taxon>Pseudomonadati</taxon>
        <taxon>Pseudomonadota</taxon>
        <taxon>Gammaproteobacteria</taxon>
        <taxon>Oceanospirillales</taxon>
        <taxon>Hahellaceae</taxon>
        <taxon>Allohahella</taxon>
    </lineage>
</organism>
<evidence type="ECO:0000313" key="1">
    <source>
        <dbReference type="EMBL" id="GAA3961379.1"/>
    </source>
</evidence>
<accession>A0ABP7P9E5</accession>
<dbReference type="EMBL" id="BAABBO010000009">
    <property type="protein sequence ID" value="GAA3961379.1"/>
    <property type="molecule type" value="Genomic_DNA"/>
</dbReference>
<dbReference type="Proteomes" id="UP001501337">
    <property type="component" value="Unassembled WGS sequence"/>
</dbReference>
<gene>
    <name evidence="1" type="ORF">GCM10022278_19290</name>
</gene>
<proteinExistence type="predicted"/>